<dbReference type="Gene3D" id="3.40.50.1390">
    <property type="entry name" value="Resolvase, N-terminal catalytic domain"/>
    <property type="match status" value="1"/>
</dbReference>
<dbReference type="Pfam" id="PF07508">
    <property type="entry name" value="Recombinase"/>
    <property type="match status" value="1"/>
</dbReference>
<evidence type="ECO:0000256" key="5">
    <source>
        <dbReference type="PROSITE-ProRule" id="PRU10137"/>
    </source>
</evidence>
<keyword evidence="3" id="KW-0233">DNA recombination</keyword>
<evidence type="ECO:0000256" key="4">
    <source>
        <dbReference type="PIRSR" id="PIRSR606118-50"/>
    </source>
</evidence>
<evidence type="ECO:0000256" key="3">
    <source>
        <dbReference type="ARBA" id="ARBA00023172"/>
    </source>
</evidence>
<organism evidence="8 9">
    <name type="scientific">Jiella pacifica</name>
    <dbReference type="NCBI Taxonomy" id="2696469"/>
    <lineage>
        <taxon>Bacteria</taxon>
        <taxon>Pseudomonadati</taxon>
        <taxon>Pseudomonadota</taxon>
        <taxon>Alphaproteobacteria</taxon>
        <taxon>Hyphomicrobiales</taxon>
        <taxon>Aurantimonadaceae</taxon>
        <taxon>Jiella</taxon>
    </lineage>
</organism>
<dbReference type="PROSITE" id="PS51737">
    <property type="entry name" value="RECOMBINASE_DNA_BIND"/>
    <property type="match status" value="1"/>
</dbReference>
<name>A0A6N9T8A9_9HYPH</name>
<dbReference type="PANTHER" id="PTHR30461">
    <property type="entry name" value="DNA-INVERTASE FROM LAMBDOID PROPHAGE"/>
    <property type="match status" value="1"/>
</dbReference>
<sequence length="513" mass="58400">MTKDQRLQSVIYCRVSSKGQKDEGHGLESQETRCRQYAALKGYDVVAVFPDTISGGGDFMKRPGMKALLAFLDAQPNERFVVIFDDLKRFARDTRFHFDLRDAFRQRKATIECLNFKIDDTPEGEFIETILAAQGALERKQNGRQVAQKMRARMENGFWVHMAPVGYAYRTIKGQGKVLVPHEPLAGIVREAFEGYAAGRFQSQGEVKRFFESFPDFPRSKAGHITFQRVGEILGQSLYTGYICSETYGLNWLKGQHEPLISIETFDKVQERRTGISKLPIRKDIGDDFVLRGFVVCGDCGVPFRSSWSKGRTRHYPYYLCQTKGCSSYGKSVARDKLEGEVGQIVRTLQPSEKMFELATRMFRDTWAQRAAMAVDMVKSGKEQLRGIEKRIEGLLGRVVDATNPTVIRTYEDKISELERDKLRLREQVASFVPEDGRLENLLELSLRFLSNPWKLWESGNITLQRTVLRLAFADRLEYDRNTGPRTPKTTLPFKVLEGFCTPLLGNGADDGT</sequence>
<evidence type="ECO:0000256" key="2">
    <source>
        <dbReference type="ARBA" id="ARBA00023125"/>
    </source>
</evidence>
<evidence type="ECO:0000259" key="7">
    <source>
        <dbReference type="PROSITE" id="PS51737"/>
    </source>
</evidence>
<proteinExistence type="predicted"/>
<dbReference type="Gene3D" id="3.90.1750.20">
    <property type="entry name" value="Putative Large Serine Recombinase, Chain B, Domain 2"/>
    <property type="match status" value="1"/>
</dbReference>
<dbReference type="EMBL" id="JAAAMG010000017">
    <property type="protein sequence ID" value="NDW06475.1"/>
    <property type="molecule type" value="Genomic_DNA"/>
</dbReference>
<evidence type="ECO:0000313" key="8">
    <source>
        <dbReference type="EMBL" id="NDW06475.1"/>
    </source>
</evidence>
<dbReference type="PROSITE" id="PS51736">
    <property type="entry name" value="RECOMBINASES_3"/>
    <property type="match status" value="1"/>
</dbReference>
<dbReference type="Pfam" id="PF13408">
    <property type="entry name" value="Zn_ribbon_recom"/>
    <property type="match status" value="1"/>
</dbReference>
<protein>
    <submittedName>
        <fullName evidence="8">Recombinase family protein</fullName>
    </submittedName>
</protein>
<dbReference type="GO" id="GO:0000150">
    <property type="term" value="F:DNA strand exchange activity"/>
    <property type="evidence" value="ECO:0007669"/>
    <property type="project" value="InterPro"/>
</dbReference>
<dbReference type="GO" id="GO:0015074">
    <property type="term" value="P:DNA integration"/>
    <property type="evidence" value="ECO:0007669"/>
    <property type="project" value="UniProtKB-KW"/>
</dbReference>
<dbReference type="CDD" id="cd00338">
    <property type="entry name" value="Ser_Recombinase"/>
    <property type="match status" value="1"/>
</dbReference>
<dbReference type="InterPro" id="IPR038109">
    <property type="entry name" value="DNA_bind_recomb_sf"/>
</dbReference>
<evidence type="ECO:0000313" key="9">
    <source>
        <dbReference type="Proteomes" id="UP000469011"/>
    </source>
</evidence>
<feature type="domain" description="Recombinase" evidence="7">
    <location>
        <begin position="164"/>
        <end position="279"/>
    </location>
</feature>
<dbReference type="InterPro" id="IPR025827">
    <property type="entry name" value="Zn_ribbon_recom_dom"/>
</dbReference>
<dbReference type="GO" id="GO:0003677">
    <property type="term" value="F:DNA binding"/>
    <property type="evidence" value="ECO:0007669"/>
    <property type="project" value="UniProtKB-KW"/>
</dbReference>
<feature type="domain" description="Resolvase/invertase-type recombinase catalytic" evidence="6">
    <location>
        <begin position="8"/>
        <end position="157"/>
    </location>
</feature>
<comment type="caution">
    <text evidence="8">The sequence shown here is derived from an EMBL/GenBank/DDBJ whole genome shotgun (WGS) entry which is preliminary data.</text>
</comment>
<dbReference type="Pfam" id="PF00239">
    <property type="entry name" value="Resolvase"/>
    <property type="match status" value="1"/>
</dbReference>
<dbReference type="PANTHER" id="PTHR30461:SF23">
    <property type="entry name" value="DNA RECOMBINASE-RELATED"/>
    <property type="match status" value="1"/>
</dbReference>
<dbReference type="RefSeq" id="WP_163464973.1">
    <property type="nucleotide sequence ID" value="NZ_JAAAMG010000017.1"/>
</dbReference>
<dbReference type="InterPro" id="IPR006119">
    <property type="entry name" value="Resolv_N"/>
</dbReference>
<keyword evidence="9" id="KW-1185">Reference proteome</keyword>
<evidence type="ECO:0000256" key="1">
    <source>
        <dbReference type="ARBA" id="ARBA00022908"/>
    </source>
</evidence>
<keyword evidence="2" id="KW-0238">DNA-binding</keyword>
<feature type="active site" description="O-(5'-phospho-DNA)-serine intermediate" evidence="4 5">
    <location>
        <position position="16"/>
    </location>
</feature>
<dbReference type="InterPro" id="IPR050639">
    <property type="entry name" value="SSR_resolvase"/>
</dbReference>
<dbReference type="SUPFAM" id="SSF53041">
    <property type="entry name" value="Resolvase-like"/>
    <property type="match status" value="1"/>
</dbReference>
<dbReference type="SMART" id="SM00857">
    <property type="entry name" value="Resolvase"/>
    <property type="match status" value="1"/>
</dbReference>
<dbReference type="InterPro" id="IPR036162">
    <property type="entry name" value="Resolvase-like_N_sf"/>
</dbReference>
<dbReference type="InterPro" id="IPR006118">
    <property type="entry name" value="Recombinase_CS"/>
</dbReference>
<dbReference type="PROSITE" id="PS00397">
    <property type="entry name" value="RECOMBINASES_1"/>
    <property type="match status" value="1"/>
</dbReference>
<evidence type="ECO:0000259" key="6">
    <source>
        <dbReference type="PROSITE" id="PS51736"/>
    </source>
</evidence>
<keyword evidence="1" id="KW-0229">DNA integration</keyword>
<dbReference type="AlphaFoldDB" id="A0A6N9T8A9"/>
<dbReference type="Proteomes" id="UP000469011">
    <property type="component" value="Unassembled WGS sequence"/>
</dbReference>
<dbReference type="InterPro" id="IPR011109">
    <property type="entry name" value="DNA_bind_recombinase_dom"/>
</dbReference>
<reference evidence="8 9" key="1">
    <citation type="submission" date="2020-01" db="EMBL/GenBank/DDBJ databases">
        <title>Jiella pacifica sp. nov.</title>
        <authorList>
            <person name="Xue Z."/>
            <person name="Zhu S."/>
            <person name="Chen J."/>
            <person name="Yang J."/>
        </authorList>
    </citation>
    <scope>NUCLEOTIDE SEQUENCE [LARGE SCALE GENOMIC DNA]</scope>
    <source>
        <strain evidence="8 9">40Bstr34</strain>
    </source>
</reference>
<accession>A0A6N9T8A9</accession>
<gene>
    <name evidence="8" type="ORF">GTK09_18810</name>
</gene>